<evidence type="ECO:0000313" key="4">
    <source>
        <dbReference type="Proteomes" id="UP000517916"/>
    </source>
</evidence>
<keyword evidence="1" id="KW-0812">Transmembrane</keyword>
<evidence type="ECO:0000313" key="3">
    <source>
        <dbReference type="EMBL" id="MBA8923882.1"/>
    </source>
</evidence>
<evidence type="ECO:0000259" key="2">
    <source>
        <dbReference type="Pfam" id="PF03703"/>
    </source>
</evidence>
<proteinExistence type="predicted"/>
<sequence length="173" mass="19784">MDVPNPDIDEVGLLRLREPAHRVSRKAIRWWSARIAMVWTILLAGQLVWWLNTSSFGELHMWFFVGSVVLAVAEFLIEPRWRYRVHHWEVTEDAVYTKSGWLSQEWRIAPLSRVQTVDSHRGPFERMMGLATVAVTTASANGAIHIEGLDQEVAEPLVDRLTRAARAAREDAT</sequence>
<keyword evidence="4" id="KW-1185">Reference proteome</keyword>
<dbReference type="EMBL" id="JACJID010000001">
    <property type="protein sequence ID" value="MBA8923882.1"/>
    <property type="molecule type" value="Genomic_DNA"/>
</dbReference>
<name>A0ABR6BAK3_9PSEU</name>
<comment type="caution">
    <text evidence="3">The sequence shown here is derived from an EMBL/GenBank/DDBJ whole genome shotgun (WGS) entry which is preliminary data.</text>
</comment>
<accession>A0ABR6BAK3</accession>
<feature type="domain" description="YdbS-like PH" evidence="2">
    <location>
        <begin position="83"/>
        <end position="159"/>
    </location>
</feature>
<protein>
    <recommendedName>
        <fullName evidence="2">YdbS-like PH domain-containing protein</fullName>
    </recommendedName>
</protein>
<feature type="transmembrane region" description="Helical" evidence="1">
    <location>
        <begin position="31"/>
        <end position="53"/>
    </location>
</feature>
<reference evidence="3 4" key="1">
    <citation type="submission" date="2020-08" db="EMBL/GenBank/DDBJ databases">
        <title>Genomic Encyclopedia of Archaeal and Bacterial Type Strains, Phase II (KMG-II): from individual species to whole genera.</title>
        <authorList>
            <person name="Goeker M."/>
        </authorList>
    </citation>
    <scope>NUCLEOTIDE SEQUENCE [LARGE SCALE GENOMIC DNA]</scope>
    <source>
        <strain evidence="3 4">DSM 43850</strain>
    </source>
</reference>
<dbReference type="Pfam" id="PF03703">
    <property type="entry name" value="bPH_2"/>
    <property type="match status" value="1"/>
</dbReference>
<keyword evidence="1" id="KW-1133">Transmembrane helix</keyword>
<organism evidence="3 4">
    <name type="scientific">Kutzneria viridogrisea</name>
    <dbReference type="NCBI Taxonomy" id="47990"/>
    <lineage>
        <taxon>Bacteria</taxon>
        <taxon>Bacillati</taxon>
        <taxon>Actinomycetota</taxon>
        <taxon>Actinomycetes</taxon>
        <taxon>Pseudonocardiales</taxon>
        <taxon>Pseudonocardiaceae</taxon>
        <taxon>Kutzneria</taxon>
    </lineage>
</organism>
<evidence type="ECO:0000256" key="1">
    <source>
        <dbReference type="SAM" id="Phobius"/>
    </source>
</evidence>
<dbReference type="InterPro" id="IPR005182">
    <property type="entry name" value="YdbS-like_PH"/>
</dbReference>
<feature type="transmembrane region" description="Helical" evidence="1">
    <location>
        <begin position="59"/>
        <end position="77"/>
    </location>
</feature>
<dbReference type="PANTHER" id="PTHR34473">
    <property type="entry name" value="UPF0699 TRANSMEMBRANE PROTEIN YDBS"/>
    <property type="match status" value="1"/>
</dbReference>
<dbReference type="RefSeq" id="WP_318295955.1">
    <property type="nucleotide sequence ID" value="NZ_BAAABQ010000065.1"/>
</dbReference>
<dbReference type="Proteomes" id="UP000517916">
    <property type="component" value="Unassembled WGS sequence"/>
</dbReference>
<dbReference type="PANTHER" id="PTHR34473:SF3">
    <property type="entry name" value="TRANSMEMBRANE PROTEIN-RELATED"/>
    <property type="match status" value="1"/>
</dbReference>
<keyword evidence="1" id="KW-0472">Membrane</keyword>
<gene>
    <name evidence="3" type="ORF">BC739_001079</name>
</gene>